<dbReference type="Proteomes" id="UP000504635">
    <property type="component" value="Unplaced"/>
</dbReference>
<dbReference type="InterPro" id="IPR036427">
    <property type="entry name" value="Bromodomain-like_sf"/>
</dbReference>
<proteinExistence type="predicted"/>
<feature type="region of interest" description="Disordered" evidence="4">
    <location>
        <begin position="702"/>
        <end position="744"/>
    </location>
</feature>
<evidence type="ECO:0000256" key="1">
    <source>
        <dbReference type="ARBA" id="ARBA00023117"/>
    </source>
</evidence>
<evidence type="ECO:0000313" key="7">
    <source>
        <dbReference type="RefSeq" id="XP_030766567.1"/>
    </source>
</evidence>
<dbReference type="InParanoid" id="A0A6J2YTC6"/>
<evidence type="ECO:0000313" key="6">
    <source>
        <dbReference type="Proteomes" id="UP000504635"/>
    </source>
</evidence>
<dbReference type="PROSITE" id="PS50014">
    <property type="entry name" value="BROMODOMAIN_2"/>
    <property type="match status" value="1"/>
</dbReference>
<feature type="region of interest" description="Disordered" evidence="4">
    <location>
        <begin position="866"/>
        <end position="895"/>
    </location>
</feature>
<evidence type="ECO:0000259" key="5">
    <source>
        <dbReference type="PROSITE" id="PS50014"/>
    </source>
</evidence>
<dbReference type="GeneID" id="115890465"/>
<organism evidence="6 7">
    <name type="scientific">Sitophilus oryzae</name>
    <name type="common">Rice weevil</name>
    <name type="synonym">Curculio oryzae</name>
    <dbReference type="NCBI Taxonomy" id="7048"/>
    <lineage>
        <taxon>Eukaryota</taxon>
        <taxon>Metazoa</taxon>
        <taxon>Ecdysozoa</taxon>
        <taxon>Arthropoda</taxon>
        <taxon>Hexapoda</taxon>
        <taxon>Insecta</taxon>
        <taxon>Pterygota</taxon>
        <taxon>Neoptera</taxon>
        <taxon>Endopterygota</taxon>
        <taxon>Coleoptera</taxon>
        <taxon>Polyphaga</taxon>
        <taxon>Cucujiformia</taxon>
        <taxon>Curculionidae</taxon>
        <taxon>Dryophthorinae</taxon>
        <taxon>Sitophilus</taxon>
    </lineage>
</organism>
<feature type="coiled-coil region" evidence="3">
    <location>
        <begin position="101"/>
        <end position="155"/>
    </location>
</feature>
<keyword evidence="3" id="KW-0175">Coiled coil</keyword>
<feature type="domain" description="Bromo" evidence="5">
    <location>
        <begin position="769"/>
        <end position="839"/>
    </location>
</feature>
<feature type="compositionally biased region" description="Basic and acidic residues" evidence="4">
    <location>
        <begin position="883"/>
        <end position="895"/>
    </location>
</feature>
<dbReference type="SMART" id="SM00297">
    <property type="entry name" value="BROMO"/>
    <property type="match status" value="1"/>
</dbReference>
<dbReference type="Pfam" id="PF00439">
    <property type="entry name" value="Bromodomain"/>
    <property type="match status" value="1"/>
</dbReference>
<dbReference type="InterPro" id="IPR001487">
    <property type="entry name" value="Bromodomain"/>
</dbReference>
<dbReference type="FunCoup" id="A0A6J2YTC6">
    <property type="interactions" value="1882"/>
</dbReference>
<gene>
    <name evidence="7" type="primary">LOC115890465</name>
</gene>
<dbReference type="KEGG" id="soy:115890465"/>
<feature type="compositionally biased region" description="Low complexity" evidence="4">
    <location>
        <begin position="215"/>
        <end position="227"/>
    </location>
</feature>
<evidence type="ECO:0000256" key="4">
    <source>
        <dbReference type="SAM" id="MobiDB-lite"/>
    </source>
</evidence>
<feature type="region of interest" description="Disordered" evidence="4">
    <location>
        <begin position="479"/>
        <end position="514"/>
    </location>
</feature>
<name>A0A6J2YTC6_SITOR</name>
<feature type="compositionally biased region" description="Acidic residues" evidence="4">
    <location>
        <begin position="202"/>
        <end position="211"/>
    </location>
</feature>
<dbReference type="RefSeq" id="XP_030766567.1">
    <property type="nucleotide sequence ID" value="XM_030910707.1"/>
</dbReference>
<dbReference type="PRINTS" id="PR00503">
    <property type="entry name" value="BROMODOMAIN"/>
</dbReference>
<feature type="region of interest" description="Disordered" evidence="4">
    <location>
        <begin position="202"/>
        <end position="238"/>
    </location>
</feature>
<dbReference type="Gene3D" id="1.20.920.10">
    <property type="entry name" value="Bromodomain-like"/>
    <property type="match status" value="1"/>
</dbReference>
<dbReference type="GO" id="GO:0035267">
    <property type="term" value="C:NuA4 histone acetyltransferase complex"/>
    <property type="evidence" value="ECO:0007669"/>
    <property type="project" value="TreeGrafter"/>
</dbReference>
<evidence type="ECO:0000256" key="3">
    <source>
        <dbReference type="SAM" id="Coils"/>
    </source>
</evidence>
<dbReference type="OrthoDB" id="1742084at2759"/>
<dbReference type="PANTHER" id="PTHR15398">
    <property type="entry name" value="BROMODOMAIN-CONTAINING PROTEIN 8"/>
    <property type="match status" value="1"/>
</dbReference>
<accession>A0A6J2YTC6</accession>
<dbReference type="InterPro" id="IPR037966">
    <property type="entry name" value="Brd8_Bromo_dom"/>
</dbReference>
<evidence type="ECO:0000256" key="2">
    <source>
        <dbReference type="PROSITE-ProRule" id="PRU00035"/>
    </source>
</evidence>
<dbReference type="AlphaFoldDB" id="A0A6J2YTC6"/>
<dbReference type="CDD" id="cd05507">
    <property type="entry name" value="Bromo_brd8_like"/>
    <property type="match status" value="1"/>
</dbReference>
<dbReference type="CTD" id="10902"/>
<sequence>MMSTIQERLQLKREPLDKWSIREQLCLASAVARSGDQNWMSVSRALKPFGEPNRPADWFHQKNCAAQYGALLGNVETPKRKKRISGGVETGIETPAECILKRLLAERQAELKKLLADEKAEFQKLQEHMKLLQSGKITEEQLDKWCKEIDEEEQKSQQEAAAHSKWLKQRDLKKQEIERAWRPLKSPYPVAGQKRKLSDGLDEFGESEFDDSNTQQYQQHQQQPPHYSQHHVGHIQIQESSRPALSPLLTSLLKSPSQVPNVSAVSTSILHSAITSQGNQQKINPQGSAANPTIASLLNSSAGVSVSASLQQLVSTAIGQDQSHNHSQPLDTDMLDDEANLKIDDLANSILVQDGPLPEIKKEEVDDIISEIIENAQDIVADPDQHLQLDGNGDININLELDDLDEEVISLEEPPKKDALEVEKPTEKPVLLPVVDPFEFQEDPVLFQSPTKPSAMKQDSGQYVPLYQQQSPVKIDESKKLIEKPETPPVSEGESEERIIEHSKPTQRSKSMSGSVEIVEVQSEEQASENKLNKSQIQSIVHSNRVDQEAEKNIEQLLRDDNFEDTPLKDEKMEDDIKSDENEVDMKKNENLEEPIMEMSPALKVEEDDKANMSIGNSSEVNLEGTISSDLVDELYGNVNMEVKIDKTGKTRRDYSRNKKKEDKSFDMFLTVEKTDQSETTEESLFNIKREVEKKEFYKNRLKSENERSNSPWTEEEDNIARGAKRRYSTPGTPIDSLPNSPASSSFYDDDKDYRNWKKSVMLVYNRLASNKYASLFSKPITDDQAPGYSTLVYRPMDLLTIKKNIDNGVIRTSLEFKRDVMLMFTNAIMYNKTNDLVYSMALQMQQESMNPIEILLQAQGQVDAPLRRETRTSESSCKRKKVAEDVKIKKKKED</sequence>
<protein>
    <submittedName>
        <fullName evidence="7">Bromodomain-containing protein 8</fullName>
    </submittedName>
</protein>
<keyword evidence="6" id="KW-1185">Reference proteome</keyword>
<dbReference type="PANTHER" id="PTHR15398:SF4">
    <property type="entry name" value="BROMODOMAIN-CONTAINING PROTEIN 8 ISOFORM X1"/>
    <property type="match status" value="1"/>
</dbReference>
<reference evidence="7" key="1">
    <citation type="submission" date="2025-08" db="UniProtKB">
        <authorList>
            <consortium name="RefSeq"/>
        </authorList>
    </citation>
    <scope>IDENTIFICATION</scope>
    <source>
        <tissue evidence="7">Gonads</tissue>
    </source>
</reference>
<keyword evidence="1 2" id="KW-0103">Bromodomain</keyword>
<dbReference type="SUPFAM" id="SSF47370">
    <property type="entry name" value="Bromodomain"/>
    <property type="match status" value="1"/>
</dbReference>